<accession>A0A2G3AEW9</accession>
<feature type="domain" description="TCP" evidence="2">
    <location>
        <begin position="56"/>
        <end position="78"/>
    </location>
</feature>
<dbReference type="Proteomes" id="UP000222542">
    <property type="component" value="Unassembled WGS sequence"/>
</dbReference>
<comment type="caution">
    <text evidence="3">The sequence shown here is derived from an EMBL/GenBank/DDBJ whole genome shotgun (WGS) entry which is preliminary data.</text>
</comment>
<sequence>MVEEDSKKLDKQEEEDHEELVLKSSKNKKDEMSSTTTSTMRRKNNKCATGAGVGASKKDRHNKINTAHDPRHRRMRLTRNSSQILQFARLSRVR</sequence>
<dbReference type="InterPro" id="IPR017887">
    <property type="entry name" value="TF_TCP_subgr"/>
</dbReference>
<reference evidence="3 4" key="2">
    <citation type="journal article" date="2017" name="Genome Biol.">
        <title>New reference genome sequences of hot pepper reveal the massive evolution of plant disease-resistance genes by retroduplication.</title>
        <authorList>
            <person name="Kim S."/>
            <person name="Park J."/>
            <person name="Yeom S.I."/>
            <person name="Kim Y.M."/>
            <person name="Seo E."/>
            <person name="Kim K.T."/>
            <person name="Kim M.S."/>
            <person name="Lee J.M."/>
            <person name="Cheong K."/>
            <person name="Shin H.S."/>
            <person name="Kim S.B."/>
            <person name="Han K."/>
            <person name="Lee J."/>
            <person name="Park M."/>
            <person name="Lee H.A."/>
            <person name="Lee H.Y."/>
            <person name="Lee Y."/>
            <person name="Oh S."/>
            <person name="Lee J.H."/>
            <person name="Choi E."/>
            <person name="Choi E."/>
            <person name="Lee S.E."/>
            <person name="Jeon J."/>
            <person name="Kim H."/>
            <person name="Choi G."/>
            <person name="Song H."/>
            <person name="Lee J."/>
            <person name="Lee S.C."/>
            <person name="Kwon J.K."/>
            <person name="Lee H.Y."/>
            <person name="Koo N."/>
            <person name="Hong Y."/>
            <person name="Kim R.W."/>
            <person name="Kang W.H."/>
            <person name="Huh J.H."/>
            <person name="Kang B.C."/>
            <person name="Yang T.J."/>
            <person name="Lee Y.H."/>
            <person name="Bennetzen J.L."/>
            <person name="Choi D."/>
        </authorList>
    </citation>
    <scope>NUCLEOTIDE SEQUENCE [LARGE SCALE GENOMIC DNA]</scope>
    <source>
        <strain evidence="4">cv. CM334</strain>
    </source>
</reference>
<feature type="region of interest" description="Disordered" evidence="1">
    <location>
        <begin position="1"/>
        <end position="83"/>
    </location>
</feature>
<dbReference type="Pfam" id="PF03634">
    <property type="entry name" value="TCP"/>
    <property type="match status" value="1"/>
</dbReference>
<feature type="compositionally biased region" description="Basic and acidic residues" evidence="1">
    <location>
        <begin position="1"/>
        <end position="11"/>
    </location>
</feature>
<dbReference type="Gramene" id="PHT92774">
    <property type="protein sequence ID" value="PHT92774"/>
    <property type="gene ID" value="T459_00656"/>
</dbReference>
<dbReference type="AlphaFoldDB" id="A0A2G3AEW9"/>
<dbReference type="EMBL" id="AYRZ02000001">
    <property type="protein sequence ID" value="PHT92774.1"/>
    <property type="molecule type" value="Genomic_DNA"/>
</dbReference>
<organism evidence="3 4">
    <name type="scientific">Capsicum annuum</name>
    <name type="common">Capsicum pepper</name>
    <dbReference type="NCBI Taxonomy" id="4072"/>
    <lineage>
        <taxon>Eukaryota</taxon>
        <taxon>Viridiplantae</taxon>
        <taxon>Streptophyta</taxon>
        <taxon>Embryophyta</taxon>
        <taxon>Tracheophyta</taxon>
        <taxon>Spermatophyta</taxon>
        <taxon>Magnoliopsida</taxon>
        <taxon>eudicotyledons</taxon>
        <taxon>Gunneridae</taxon>
        <taxon>Pentapetalae</taxon>
        <taxon>asterids</taxon>
        <taxon>lamiids</taxon>
        <taxon>Solanales</taxon>
        <taxon>Solanaceae</taxon>
        <taxon>Solanoideae</taxon>
        <taxon>Capsiceae</taxon>
        <taxon>Capsicum</taxon>
    </lineage>
</organism>
<dbReference type="STRING" id="4072.A0A2G3AEW9"/>
<reference evidence="3 4" key="1">
    <citation type="journal article" date="2014" name="Nat. Genet.">
        <title>Genome sequence of the hot pepper provides insights into the evolution of pungency in Capsicum species.</title>
        <authorList>
            <person name="Kim S."/>
            <person name="Park M."/>
            <person name="Yeom S.I."/>
            <person name="Kim Y.M."/>
            <person name="Lee J.M."/>
            <person name="Lee H.A."/>
            <person name="Seo E."/>
            <person name="Choi J."/>
            <person name="Cheong K."/>
            <person name="Kim K.T."/>
            <person name="Jung K."/>
            <person name="Lee G.W."/>
            <person name="Oh S.K."/>
            <person name="Bae C."/>
            <person name="Kim S.B."/>
            <person name="Lee H.Y."/>
            <person name="Kim S.Y."/>
            <person name="Kim M.S."/>
            <person name="Kang B.C."/>
            <person name="Jo Y.D."/>
            <person name="Yang H.B."/>
            <person name="Jeong H.J."/>
            <person name="Kang W.H."/>
            <person name="Kwon J.K."/>
            <person name="Shin C."/>
            <person name="Lim J.Y."/>
            <person name="Park J.H."/>
            <person name="Huh J.H."/>
            <person name="Kim J.S."/>
            <person name="Kim B.D."/>
            <person name="Cohen O."/>
            <person name="Paran I."/>
            <person name="Suh M.C."/>
            <person name="Lee S.B."/>
            <person name="Kim Y.K."/>
            <person name="Shin Y."/>
            <person name="Noh S.J."/>
            <person name="Park J."/>
            <person name="Seo Y.S."/>
            <person name="Kwon S.Y."/>
            <person name="Kim H.A."/>
            <person name="Park J.M."/>
            <person name="Kim H.J."/>
            <person name="Choi S.B."/>
            <person name="Bosland P.W."/>
            <person name="Reeves G."/>
            <person name="Jo S.H."/>
            <person name="Lee B.W."/>
            <person name="Cho H.T."/>
            <person name="Choi H.S."/>
            <person name="Lee M.S."/>
            <person name="Yu Y."/>
            <person name="Do Choi Y."/>
            <person name="Park B.S."/>
            <person name="van Deynze A."/>
            <person name="Ashrafi H."/>
            <person name="Hill T."/>
            <person name="Kim W.T."/>
            <person name="Pai H.S."/>
            <person name="Ahn H.K."/>
            <person name="Yeam I."/>
            <person name="Giovannoni J.J."/>
            <person name="Rose J.K."/>
            <person name="Sorensen I."/>
            <person name="Lee S.J."/>
            <person name="Kim R.W."/>
            <person name="Choi I.Y."/>
            <person name="Choi B.S."/>
            <person name="Lim J.S."/>
            <person name="Lee Y.H."/>
            <person name="Choi D."/>
        </authorList>
    </citation>
    <scope>NUCLEOTIDE SEQUENCE [LARGE SCALE GENOMIC DNA]</scope>
    <source>
        <strain evidence="4">cv. CM334</strain>
    </source>
</reference>
<evidence type="ECO:0000256" key="1">
    <source>
        <dbReference type="SAM" id="MobiDB-lite"/>
    </source>
</evidence>
<evidence type="ECO:0000259" key="2">
    <source>
        <dbReference type="Pfam" id="PF03634"/>
    </source>
</evidence>
<protein>
    <recommendedName>
        <fullName evidence="2">TCP domain-containing protein</fullName>
    </recommendedName>
</protein>
<evidence type="ECO:0000313" key="3">
    <source>
        <dbReference type="EMBL" id="PHT92774.1"/>
    </source>
</evidence>
<name>A0A2G3AEW9_CAPAN</name>
<keyword evidence="4" id="KW-1185">Reference proteome</keyword>
<proteinExistence type="predicted"/>
<evidence type="ECO:0000313" key="4">
    <source>
        <dbReference type="Proteomes" id="UP000222542"/>
    </source>
</evidence>
<gene>
    <name evidence="3" type="ORF">T459_00656</name>
</gene>